<dbReference type="InterPro" id="IPR014001">
    <property type="entry name" value="Helicase_ATP-bd"/>
</dbReference>
<accession>A0A4S2EFQ4</accession>
<dbReference type="PANTHER" id="PTHR47396:SF1">
    <property type="entry name" value="ATP-DEPENDENT HELICASE IRC3-RELATED"/>
    <property type="match status" value="1"/>
</dbReference>
<evidence type="ECO:0000256" key="1">
    <source>
        <dbReference type="SAM" id="Coils"/>
    </source>
</evidence>
<proteinExistence type="predicted"/>
<keyword evidence="3" id="KW-0378">Hydrolase</keyword>
<dbReference type="GO" id="GO:0016787">
    <property type="term" value="F:hydrolase activity"/>
    <property type="evidence" value="ECO:0007669"/>
    <property type="project" value="InterPro"/>
</dbReference>
<keyword evidence="3" id="KW-0067">ATP-binding</keyword>
<organism evidence="3 4">
    <name type="scientific">Ligilactobacillus murinus</name>
    <dbReference type="NCBI Taxonomy" id="1622"/>
    <lineage>
        <taxon>Bacteria</taxon>
        <taxon>Bacillati</taxon>
        <taxon>Bacillota</taxon>
        <taxon>Bacilli</taxon>
        <taxon>Lactobacillales</taxon>
        <taxon>Lactobacillaceae</taxon>
        <taxon>Ligilactobacillus</taxon>
    </lineage>
</organism>
<reference evidence="3 4" key="1">
    <citation type="submission" date="2019-04" db="EMBL/GenBank/DDBJ databases">
        <title>Microbes associate with the intestines of laboratory mice.</title>
        <authorList>
            <person name="Navarre W."/>
            <person name="Wong E."/>
            <person name="Huang K."/>
            <person name="Tropini C."/>
            <person name="Ng K."/>
            <person name="Yu B."/>
        </authorList>
    </citation>
    <scope>NUCLEOTIDE SEQUENCE [LARGE SCALE GENOMIC DNA]</scope>
    <source>
        <strain evidence="3 4">NM26_J9</strain>
    </source>
</reference>
<protein>
    <submittedName>
        <fullName evidence="3">Helicase</fullName>
    </submittedName>
</protein>
<name>A0A4S2EFQ4_9LACO</name>
<gene>
    <name evidence="3" type="ORF">E5340_10275</name>
</gene>
<evidence type="ECO:0000313" key="3">
    <source>
        <dbReference type="EMBL" id="TGY52631.1"/>
    </source>
</evidence>
<dbReference type="SMART" id="SM00487">
    <property type="entry name" value="DEXDc"/>
    <property type="match status" value="1"/>
</dbReference>
<evidence type="ECO:0000313" key="4">
    <source>
        <dbReference type="Proteomes" id="UP000306855"/>
    </source>
</evidence>
<dbReference type="GO" id="GO:0003677">
    <property type="term" value="F:DNA binding"/>
    <property type="evidence" value="ECO:0007669"/>
    <property type="project" value="InterPro"/>
</dbReference>
<dbReference type="GO" id="GO:0004386">
    <property type="term" value="F:helicase activity"/>
    <property type="evidence" value="ECO:0007669"/>
    <property type="project" value="UniProtKB-KW"/>
</dbReference>
<dbReference type="RefSeq" id="WP_089135897.1">
    <property type="nucleotide sequence ID" value="NZ_BDFM01000339.1"/>
</dbReference>
<dbReference type="PANTHER" id="PTHR47396">
    <property type="entry name" value="TYPE I RESTRICTION ENZYME ECOKI R PROTEIN"/>
    <property type="match status" value="1"/>
</dbReference>
<dbReference type="EMBL" id="SRYK01000075">
    <property type="protein sequence ID" value="TGY52631.1"/>
    <property type="molecule type" value="Genomic_DNA"/>
</dbReference>
<dbReference type="SUPFAM" id="SSF52540">
    <property type="entry name" value="P-loop containing nucleoside triphosphate hydrolases"/>
    <property type="match status" value="2"/>
</dbReference>
<keyword evidence="3" id="KW-0547">Nucleotide-binding</keyword>
<dbReference type="GO" id="GO:0005524">
    <property type="term" value="F:ATP binding"/>
    <property type="evidence" value="ECO:0007669"/>
    <property type="project" value="InterPro"/>
</dbReference>
<dbReference type="Proteomes" id="UP000306855">
    <property type="component" value="Unassembled WGS sequence"/>
</dbReference>
<keyword evidence="3" id="KW-0347">Helicase</keyword>
<dbReference type="Gene3D" id="3.40.50.300">
    <property type="entry name" value="P-loop containing nucleotide triphosphate hydrolases"/>
    <property type="match status" value="2"/>
</dbReference>
<dbReference type="Pfam" id="PF10544">
    <property type="entry name" value="T5orf172"/>
    <property type="match status" value="1"/>
</dbReference>
<dbReference type="InterPro" id="IPR006935">
    <property type="entry name" value="Helicase/UvrB_N"/>
</dbReference>
<dbReference type="AlphaFoldDB" id="A0A4S2EFQ4"/>
<keyword evidence="1" id="KW-0175">Coiled coil</keyword>
<sequence length="1077" mass="125210">MDKTKIKTTKTIYPQIYAYILPEIERKRGWIKIGYTEKENVDARIQEQTKTADVRYQKLWSAPAKFNKKNKWFKDRQFHAYLEKYKHIKRQTGHEWFYYNGTPTRSWEDYEDYTNLNFEQVKEELSYTLRAEQKRAVEKTVKYAKEHPKGEFLWNAKPRFGKTLTTYDLARRLEAKTVLVVTNRPAIATSWFDDFERFIAWQTNYKFISNSSSLKNRAIMSRADYLASLDNEKGAQITFVSLQDLKGAKSFGGAYEKLDWIADLNWDMLVIDESHEGVDTLKTDIVFDNIKREFTLYLSGTPFKALATGKFKDDQIYNWTYADEQKAKENWQDVEQNNPYSDLPRLNLFSYQMSPMITEEIEQGAQIDGKNMDYAFDLNEFFATKDNGDLVYKKQVLKWLDTLTKNEKYPFSTPELRTELKHTFWILDRVASAKALMKLLKKHEVFKDYKVVLAAGDGKVTDDQKVNENSLARVKEAIRKNSKTITLSVGQLTTGITVPEWTAVLMLSNMRSPSLYMQAAFRAQNAWRYEENGLSKRKENAYVFDFSPERTLMIYDEFANNLSNKSSEILDVDKRQRKIRQLLNFFPVIAEDSTGKMTELDAKQVLTMPKVLKAKEVVKRGFMSNFLFKNISGIFSSPEAKEILEDLNPLPKNKNVPQNNRVKVDTKEIELDENGAVKIRPEIVIGENKAHFGEKVYKEMEEEIENSESAKLQMLASQIFKKRTLEATKALAKEKGLTTKQAERITNLGAKAVAREVEEIQIKNNIRKNKVKKEFELRKAEAQLDSKALQKIEEQLQQKIQKVESEVVTQVKETLQKYTLNSTEKIMQKMQKKDKQQVEDDVRSRLRGFARTIPSFLMAYGTENTTLANFDKNISDTVFKEVTGISLEQFRVLRDKYRFFDEIVFDESIQAFLAKRKELANYFDENLKEDIFSYIPPQKTNQIFTPKETVKLMVDELQKDDPNIFSDPDKTFADLYMKSGSYITEIVKRLYIGLADVIPDQNKRIKHILEKQVYGFAPTEIIYRIAHNYIFGFYDEVGKIDDSHIVLLDTTSFACNKASGSLAEKCDELFGGSKDEI</sequence>
<dbReference type="Pfam" id="PF04851">
    <property type="entry name" value="ResIII"/>
    <property type="match status" value="1"/>
</dbReference>
<feature type="domain" description="Helicase ATP-binding" evidence="2">
    <location>
        <begin position="125"/>
        <end position="337"/>
    </location>
</feature>
<dbReference type="InterPro" id="IPR050742">
    <property type="entry name" value="Helicase_Restrict-Modif_Enz"/>
</dbReference>
<evidence type="ECO:0000259" key="2">
    <source>
        <dbReference type="SMART" id="SM00487"/>
    </source>
</evidence>
<comment type="caution">
    <text evidence="3">The sequence shown here is derived from an EMBL/GenBank/DDBJ whole genome shotgun (WGS) entry which is preliminary data.</text>
</comment>
<dbReference type="InterPro" id="IPR027417">
    <property type="entry name" value="P-loop_NTPase"/>
</dbReference>
<feature type="coiled-coil region" evidence="1">
    <location>
        <begin position="763"/>
        <end position="813"/>
    </location>
</feature>
<dbReference type="InterPro" id="IPR018306">
    <property type="entry name" value="Phage_T5_Orf172_DNA-bd"/>
</dbReference>
<dbReference type="GO" id="GO:0005829">
    <property type="term" value="C:cytosol"/>
    <property type="evidence" value="ECO:0007669"/>
    <property type="project" value="TreeGrafter"/>
</dbReference>
<dbReference type="SUPFAM" id="SSF53335">
    <property type="entry name" value="S-adenosyl-L-methionine-dependent methyltransferases"/>
    <property type="match status" value="1"/>
</dbReference>
<dbReference type="InterPro" id="IPR029063">
    <property type="entry name" value="SAM-dependent_MTases_sf"/>
</dbReference>
<dbReference type="Gene3D" id="3.40.50.150">
    <property type="entry name" value="Vaccinia Virus protein VP39"/>
    <property type="match status" value="1"/>
</dbReference>